<accession>A0A8H6MKE5</accession>
<gene>
    <name evidence="3" type="ORF">CSOJ01_14043</name>
</gene>
<dbReference type="EMBL" id="WIGN01000444">
    <property type="protein sequence ID" value="KAF6793014.1"/>
    <property type="molecule type" value="Genomic_DNA"/>
</dbReference>
<evidence type="ECO:0000313" key="3">
    <source>
        <dbReference type="EMBL" id="KAF6793014.1"/>
    </source>
</evidence>
<keyword evidence="2" id="KW-0812">Transmembrane</keyword>
<sequence>MAPVISPRASTIDLDRHYQIINGLIVVCIVAAGLLAGLIYSCVRHAKKNAELRKVQADLDRKINTIFYCDRVIEEYIRRHGKLPQSFLETAAKYPALHNMPQNLQLQSIAPPIFPTPVQPAAQNTLTRNDNGVMRAQASTSIRDSVARGCETVRRALTRPPAQPAANTERRTEAAPYNERDERVRQRDKEEMFAIGRDSEDSERGAPRETIRSVPTAGVRGESSSRARSSGRGPASASGSRQASLSPRAPASAPGQGSGSSRHARFTEGV</sequence>
<organism evidence="3 4">
    <name type="scientific">Colletotrichum sojae</name>
    <dbReference type="NCBI Taxonomy" id="2175907"/>
    <lineage>
        <taxon>Eukaryota</taxon>
        <taxon>Fungi</taxon>
        <taxon>Dikarya</taxon>
        <taxon>Ascomycota</taxon>
        <taxon>Pezizomycotina</taxon>
        <taxon>Sordariomycetes</taxon>
        <taxon>Hypocreomycetidae</taxon>
        <taxon>Glomerellales</taxon>
        <taxon>Glomerellaceae</taxon>
        <taxon>Colletotrichum</taxon>
        <taxon>Colletotrichum orchidearum species complex</taxon>
    </lineage>
</organism>
<name>A0A8H6MKE5_9PEZI</name>
<keyword evidence="4" id="KW-1185">Reference proteome</keyword>
<proteinExistence type="predicted"/>
<evidence type="ECO:0000313" key="4">
    <source>
        <dbReference type="Proteomes" id="UP000652219"/>
    </source>
</evidence>
<feature type="region of interest" description="Disordered" evidence="1">
    <location>
        <begin position="154"/>
        <end position="270"/>
    </location>
</feature>
<keyword evidence="2" id="KW-0472">Membrane</keyword>
<feature type="compositionally biased region" description="Basic and acidic residues" evidence="1">
    <location>
        <begin position="168"/>
        <end position="211"/>
    </location>
</feature>
<protein>
    <submittedName>
        <fullName evidence="3">Uncharacterized protein</fullName>
    </submittedName>
</protein>
<dbReference type="AlphaFoldDB" id="A0A8H6MKE5"/>
<dbReference type="Proteomes" id="UP000652219">
    <property type="component" value="Unassembled WGS sequence"/>
</dbReference>
<evidence type="ECO:0000256" key="1">
    <source>
        <dbReference type="SAM" id="MobiDB-lite"/>
    </source>
</evidence>
<comment type="caution">
    <text evidence="3">The sequence shown here is derived from an EMBL/GenBank/DDBJ whole genome shotgun (WGS) entry which is preliminary data.</text>
</comment>
<keyword evidence="2" id="KW-1133">Transmembrane helix</keyword>
<reference evidence="3 4" key="1">
    <citation type="journal article" date="2020" name="Phytopathology">
        <title>Genome Sequence Resources of Colletotrichum truncatum, C. plurivorum, C. musicola, and C. sojae: Four Species Pathogenic to Soybean (Glycine max).</title>
        <authorList>
            <person name="Rogerio F."/>
            <person name="Boufleur T.R."/>
            <person name="Ciampi-Guillardi M."/>
            <person name="Sukno S.A."/>
            <person name="Thon M.R."/>
            <person name="Massola Junior N.S."/>
            <person name="Baroncelli R."/>
        </authorList>
    </citation>
    <scope>NUCLEOTIDE SEQUENCE [LARGE SCALE GENOMIC DNA]</scope>
    <source>
        <strain evidence="3 4">LFN0009</strain>
    </source>
</reference>
<feature type="transmembrane region" description="Helical" evidence="2">
    <location>
        <begin position="20"/>
        <end position="43"/>
    </location>
</feature>
<evidence type="ECO:0000256" key="2">
    <source>
        <dbReference type="SAM" id="Phobius"/>
    </source>
</evidence>
<feature type="compositionally biased region" description="Low complexity" evidence="1">
    <location>
        <begin position="217"/>
        <end position="261"/>
    </location>
</feature>